<protein>
    <recommendedName>
        <fullName evidence="4">Post-SET domain-containing protein</fullName>
    </recommendedName>
</protein>
<evidence type="ECO:0008006" key="4">
    <source>
        <dbReference type="Google" id="ProtNLM"/>
    </source>
</evidence>
<dbReference type="Gene3D" id="2.170.270.10">
    <property type="entry name" value="SET domain"/>
    <property type="match status" value="1"/>
</dbReference>
<dbReference type="SUPFAM" id="SSF82199">
    <property type="entry name" value="SET domain"/>
    <property type="match status" value="1"/>
</dbReference>
<reference evidence="2 3" key="1">
    <citation type="submission" date="2024-04" db="EMBL/GenBank/DDBJ databases">
        <title>Phyllosticta paracitricarpa is synonymous to the EU quarantine fungus P. citricarpa based on phylogenomic analyses.</title>
        <authorList>
            <consortium name="Lawrence Berkeley National Laboratory"/>
            <person name="Van Ingen-Buijs V.A."/>
            <person name="Van Westerhoven A.C."/>
            <person name="Haridas S."/>
            <person name="Skiadas P."/>
            <person name="Martin F."/>
            <person name="Groenewald J.Z."/>
            <person name="Crous P.W."/>
            <person name="Seidl M.F."/>
        </authorList>
    </citation>
    <scope>NUCLEOTIDE SEQUENCE [LARGE SCALE GENOMIC DNA]</scope>
    <source>
        <strain evidence="2 3">CBS 123374</strain>
    </source>
</reference>
<dbReference type="Proteomes" id="UP001492380">
    <property type="component" value="Unassembled WGS sequence"/>
</dbReference>
<evidence type="ECO:0000256" key="1">
    <source>
        <dbReference type="SAM" id="MobiDB-lite"/>
    </source>
</evidence>
<dbReference type="InterPro" id="IPR046341">
    <property type="entry name" value="SET_dom_sf"/>
</dbReference>
<accession>A0ABR1YMA6</accession>
<evidence type="ECO:0000313" key="3">
    <source>
        <dbReference type="Proteomes" id="UP001492380"/>
    </source>
</evidence>
<comment type="caution">
    <text evidence="2">The sequence shown here is derived from an EMBL/GenBank/DDBJ whole genome shotgun (WGS) entry which is preliminary data.</text>
</comment>
<dbReference type="EMBL" id="JBBWRZ010000006">
    <property type="protein sequence ID" value="KAK8233414.1"/>
    <property type="molecule type" value="Genomic_DNA"/>
</dbReference>
<organism evidence="2 3">
    <name type="scientific">Phyllosticta capitalensis</name>
    <dbReference type="NCBI Taxonomy" id="121624"/>
    <lineage>
        <taxon>Eukaryota</taxon>
        <taxon>Fungi</taxon>
        <taxon>Dikarya</taxon>
        <taxon>Ascomycota</taxon>
        <taxon>Pezizomycotina</taxon>
        <taxon>Dothideomycetes</taxon>
        <taxon>Dothideomycetes incertae sedis</taxon>
        <taxon>Botryosphaeriales</taxon>
        <taxon>Phyllostictaceae</taxon>
        <taxon>Phyllosticta</taxon>
    </lineage>
</organism>
<evidence type="ECO:0000313" key="2">
    <source>
        <dbReference type="EMBL" id="KAK8233414.1"/>
    </source>
</evidence>
<feature type="region of interest" description="Disordered" evidence="1">
    <location>
        <begin position="22"/>
        <end position="46"/>
    </location>
</feature>
<gene>
    <name evidence="2" type="ORF">HDK90DRAFT_486607</name>
</gene>
<dbReference type="InterPro" id="IPR053201">
    <property type="entry name" value="Flavunoidine_N-MTase"/>
</dbReference>
<sequence>MTATATTTLPVVNGTADIKKSPLANGVNGHSAQGQAPGSSEQDLSSRLRFEPGPNYTARAVSQVTLPPGAVFARLTTLTPSPRPSYATVQTGPSSHINLNSPLLYVNHSCEPNLLFDMERKEVRVTEKGLAAGDELTYFYPTTEWDMEQPFDCACGESACLGWICGAKAMQDRVLARYEGVAPWVLAGKLEQAEQKEKARLSFGIGSKMTLGGGGRVGSWRAVAGGGVV</sequence>
<feature type="compositionally biased region" description="Polar residues" evidence="1">
    <location>
        <begin position="28"/>
        <end position="43"/>
    </location>
</feature>
<dbReference type="PANTHER" id="PTHR12350:SF19">
    <property type="entry name" value="SET DOMAIN-CONTAINING PROTEIN"/>
    <property type="match status" value="1"/>
</dbReference>
<dbReference type="PANTHER" id="PTHR12350">
    <property type="entry name" value="HISTONE-LYSINE N-METHYLTRANSFERASE-RELATED"/>
    <property type="match status" value="1"/>
</dbReference>
<proteinExistence type="predicted"/>
<name>A0ABR1YMA6_9PEZI</name>
<keyword evidence="3" id="KW-1185">Reference proteome</keyword>